<keyword evidence="1" id="KW-0611">Plant defense</keyword>
<keyword evidence="6" id="KW-0472">Membrane</keyword>
<dbReference type="GO" id="GO:0050832">
    <property type="term" value="P:defense response to fungus"/>
    <property type="evidence" value="ECO:0007669"/>
    <property type="project" value="UniProtKB-ARBA"/>
</dbReference>
<feature type="region of interest" description="Disordered" evidence="5">
    <location>
        <begin position="47"/>
        <end position="79"/>
    </location>
</feature>
<name>A0A1S1J6V0_9FLAO</name>
<dbReference type="STRING" id="1278819.BHE19_10880"/>
<evidence type="ECO:0000259" key="7">
    <source>
        <dbReference type="PROSITE" id="PS00774"/>
    </source>
</evidence>
<evidence type="ECO:0000256" key="4">
    <source>
        <dbReference type="PIRSR" id="PIRSR001060-2"/>
    </source>
</evidence>
<dbReference type="PANTHER" id="PTHR22595:SF79">
    <property type="entry name" value="CHITINASE 12"/>
    <property type="match status" value="1"/>
</dbReference>
<dbReference type="PIRSF" id="PIRSF001060">
    <property type="entry name" value="Endochitinase"/>
    <property type="match status" value="1"/>
</dbReference>
<dbReference type="Pfam" id="PF00182">
    <property type="entry name" value="Glyco_hydro_19"/>
    <property type="match status" value="1"/>
</dbReference>
<reference evidence="9 11" key="3">
    <citation type="submission" date="2016-11" db="EMBL/GenBank/DDBJ databases">
        <title>Whole genomes of Flavobacteriaceae.</title>
        <authorList>
            <person name="Stine C."/>
            <person name="Li C."/>
            <person name="Tadesse D."/>
        </authorList>
    </citation>
    <scope>NUCLEOTIDE SEQUENCE [LARGE SCALE GENOMIC DNA]</scope>
    <source>
        <strain evidence="9 11">ATCC BAA-2541</strain>
    </source>
</reference>
<dbReference type="PANTHER" id="PTHR22595">
    <property type="entry name" value="CHITINASE-RELATED"/>
    <property type="match status" value="1"/>
</dbReference>
<comment type="caution">
    <text evidence="8">The sequence shown here is derived from an EMBL/GenBank/DDBJ whole genome shotgun (WGS) entry which is preliminary data.</text>
</comment>
<evidence type="ECO:0000256" key="5">
    <source>
        <dbReference type="SAM" id="MobiDB-lite"/>
    </source>
</evidence>
<dbReference type="CDD" id="cd00325">
    <property type="entry name" value="chitinase_GH19"/>
    <property type="match status" value="1"/>
</dbReference>
<feature type="transmembrane region" description="Helical" evidence="6">
    <location>
        <begin position="20"/>
        <end position="40"/>
    </location>
</feature>
<dbReference type="PROSITE" id="PS00774">
    <property type="entry name" value="CHITINASE_19_2"/>
    <property type="match status" value="1"/>
</dbReference>
<dbReference type="GO" id="GO:0005975">
    <property type="term" value="P:carbohydrate metabolic process"/>
    <property type="evidence" value="ECO:0007669"/>
    <property type="project" value="InterPro"/>
</dbReference>
<dbReference type="RefSeq" id="WP_070907489.1">
    <property type="nucleotide sequence ID" value="NZ_MUHG01000028.1"/>
</dbReference>
<feature type="active site" description="Proton donor" evidence="3">
    <location>
        <position position="202"/>
    </location>
</feature>
<dbReference type="InterPro" id="IPR000726">
    <property type="entry name" value="Glyco_hydro_19_cat"/>
</dbReference>
<dbReference type="EMBL" id="MIKE01000023">
    <property type="protein sequence ID" value="OHT45195.1"/>
    <property type="molecule type" value="Genomic_DNA"/>
</dbReference>
<sequence length="387" mass="44020">MTKKNNTNCKGDVAKKQTLLMKYMPLAFLPVLFCFSSVLFSCSHDNLEEKKDPTTENPKPDEELPKPDTPNSPGNSEGLKDLISKQQFLELFPYRYGAEQSNNWIVNPSKDFYTYDALMKAVDLMADLKVVIERKGWFQKITRIKKSTNETKVIKEDADFSASWNNNAVVRQEVDYADFIRIGSLEVRKRELAAFLANISHETTGGWSTAPGGAYSWGLHFREEVGYDENSTTGYREENNVNYPPVTKKSYHGRGPIQLSWNYNYGQISEFLYADKNVLLKNPENVAKDAALAFQTAIWFWMTPQAPKPSCHAVMVGQWLPTQQDINEGRKPGFGATINIINGALECNKADSDKTQSRRGFYQRYLTVLNTSEPNCECQCDKMQPFK</sequence>
<evidence type="ECO:0000313" key="9">
    <source>
        <dbReference type="EMBL" id="OXB16454.1"/>
    </source>
</evidence>
<evidence type="ECO:0000313" key="11">
    <source>
        <dbReference type="Proteomes" id="UP000198319"/>
    </source>
</evidence>
<dbReference type="GO" id="GO:0006032">
    <property type="term" value="P:chitin catabolic process"/>
    <property type="evidence" value="ECO:0007669"/>
    <property type="project" value="InterPro"/>
</dbReference>
<organism evidence="8 10">
    <name type="scientific">Flavobacterium tructae</name>
    <dbReference type="NCBI Taxonomy" id="1114873"/>
    <lineage>
        <taxon>Bacteria</taxon>
        <taxon>Pseudomonadati</taxon>
        <taxon>Bacteroidota</taxon>
        <taxon>Flavobacteriia</taxon>
        <taxon>Flavobacteriales</taxon>
        <taxon>Flavobacteriaceae</taxon>
        <taxon>Flavobacterium</taxon>
    </lineage>
</organism>
<evidence type="ECO:0000313" key="8">
    <source>
        <dbReference type="EMBL" id="OHT45195.1"/>
    </source>
</evidence>
<dbReference type="Gene3D" id="3.30.20.10">
    <property type="entry name" value="Endochitinase, domain 2"/>
    <property type="match status" value="1"/>
</dbReference>
<dbReference type="AlphaFoldDB" id="A0A1S1J6V0"/>
<reference evidence="8" key="2">
    <citation type="submission" date="2016-09" db="EMBL/GenBank/DDBJ databases">
        <authorList>
            <person name="Capua I."/>
            <person name="De Benedictis P."/>
            <person name="Joannis T."/>
            <person name="Lombin L.H."/>
            <person name="Cattoli G."/>
        </authorList>
    </citation>
    <scope>NUCLEOTIDE SEQUENCE [LARGE SCALE GENOMIC DNA]</scope>
    <source>
        <strain evidence="8">MSU</strain>
    </source>
</reference>
<dbReference type="EMBL" id="MUHG01000028">
    <property type="protein sequence ID" value="OXB16454.1"/>
    <property type="molecule type" value="Genomic_DNA"/>
</dbReference>
<keyword evidence="6" id="KW-1133">Transmembrane helix</keyword>
<dbReference type="Proteomes" id="UP000180252">
    <property type="component" value="Unassembled WGS sequence"/>
</dbReference>
<evidence type="ECO:0000313" key="10">
    <source>
        <dbReference type="Proteomes" id="UP000180252"/>
    </source>
</evidence>
<feature type="domain" description="Glycoside hydrolase family 19 catalytic" evidence="7">
    <location>
        <begin position="292"/>
        <end position="302"/>
    </location>
</feature>
<feature type="disulfide bond" evidence="4">
    <location>
        <begin position="347"/>
        <end position="378"/>
    </location>
</feature>
<dbReference type="GO" id="GO:0016998">
    <property type="term" value="P:cell wall macromolecule catabolic process"/>
    <property type="evidence" value="ECO:0007669"/>
    <property type="project" value="InterPro"/>
</dbReference>
<dbReference type="SUPFAM" id="SSF53955">
    <property type="entry name" value="Lysozyme-like"/>
    <property type="match status" value="1"/>
</dbReference>
<feature type="compositionally biased region" description="Basic and acidic residues" evidence="5">
    <location>
        <begin position="47"/>
        <end position="66"/>
    </location>
</feature>
<dbReference type="Gene3D" id="1.10.530.10">
    <property type="match status" value="1"/>
</dbReference>
<accession>A0A1S1J6V0</accession>
<dbReference type="InterPro" id="IPR023346">
    <property type="entry name" value="Lysozyme-like_dom_sf"/>
</dbReference>
<gene>
    <name evidence="9" type="ORF">B0A71_18415</name>
    <name evidence="8" type="ORF">BHE19_10880</name>
</gene>
<proteinExistence type="predicted"/>
<dbReference type="GO" id="GO:0004568">
    <property type="term" value="F:chitinase activity"/>
    <property type="evidence" value="ECO:0007669"/>
    <property type="project" value="InterPro"/>
</dbReference>
<evidence type="ECO:0000256" key="1">
    <source>
        <dbReference type="ARBA" id="ARBA00022821"/>
    </source>
</evidence>
<evidence type="ECO:0000256" key="3">
    <source>
        <dbReference type="PIRSR" id="PIRSR001060-1"/>
    </source>
</evidence>
<evidence type="ECO:0000256" key="2">
    <source>
        <dbReference type="ARBA" id="ARBA00023157"/>
    </source>
</evidence>
<evidence type="ECO:0000256" key="6">
    <source>
        <dbReference type="SAM" id="Phobius"/>
    </source>
</evidence>
<dbReference type="InterPro" id="IPR016283">
    <property type="entry name" value="Glyco_hydro_19"/>
</dbReference>
<dbReference type="Proteomes" id="UP000198319">
    <property type="component" value="Unassembled WGS sequence"/>
</dbReference>
<reference evidence="10" key="1">
    <citation type="submission" date="2016-09" db="EMBL/GenBank/DDBJ databases">
        <authorList>
            <person name="Chen S."/>
            <person name="Walker E."/>
        </authorList>
    </citation>
    <scope>NUCLEOTIDE SEQUENCE [LARGE SCALE GENOMIC DNA]</scope>
    <source>
        <strain evidence="10">MSU</strain>
    </source>
</reference>
<keyword evidence="11" id="KW-1185">Reference proteome</keyword>
<keyword evidence="6" id="KW-0812">Transmembrane</keyword>
<protein>
    <recommendedName>
        <fullName evidence="7">Glycoside hydrolase family 19 catalytic domain-containing protein</fullName>
    </recommendedName>
</protein>
<keyword evidence="2 4" id="KW-1015">Disulfide bond</keyword>